<dbReference type="AlphaFoldDB" id="A0A6A9QN38"/>
<organism evidence="2 3">
    <name type="scientific">Sulfuracidifex metallicus DSM 6482 = JCM 9184</name>
    <dbReference type="NCBI Taxonomy" id="523847"/>
    <lineage>
        <taxon>Archaea</taxon>
        <taxon>Thermoproteota</taxon>
        <taxon>Thermoprotei</taxon>
        <taxon>Sulfolobales</taxon>
        <taxon>Sulfolobaceae</taxon>
        <taxon>Sulfuracidifex</taxon>
    </lineage>
</organism>
<proteinExistence type="predicted"/>
<dbReference type="EMBL" id="WGGD01000005">
    <property type="protein sequence ID" value="MUN29569.1"/>
    <property type="molecule type" value="Genomic_DNA"/>
</dbReference>
<accession>A0A6A9QN38</accession>
<reference evidence="2 3" key="1">
    <citation type="submission" date="2019-10" db="EMBL/GenBank/DDBJ databases">
        <title>Sequencing and Assembly of Multiple Reported Metal-Biooxidizing Members of the Extremely Thermoacidophilic Archaeal Family Sulfolobaceae.</title>
        <authorList>
            <person name="Counts J.A."/>
            <person name="Kelly R.M."/>
        </authorList>
    </citation>
    <scope>NUCLEOTIDE SEQUENCE [LARGE SCALE GENOMIC DNA]</scope>
    <source>
        <strain evidence="2 3">DSM 6482</strain>
    </source>
</reference>
<comment type="caution">
    <text evidence="2">The sequence shown here is derived from an EMBL/GenBank/DDBJ whole genome shotgun (WGS) entry which is preliminary data.</text>
</comment>
<feature type="coiled-coil region" evidence="1">
    <location>
        <begin position="75"/>
        <end position="102"/>
    </location>
</feature>
<keyword evidence="3" id="KW-1185">Reference proteome</keyword>
<dbReference type="Proteomes" id="UP000470772">
    <property type="component" value="Unassembled WGS sequence"/>
</dbReference>
<dbReference type="RefSeq" id="WP_156017162.1">
    <property type="nucleotide sequence ID" value="NZ_WGGD01000005.1"/>
</dbReference>
<name>A0A6A9QN38_SULME</name>
<dbReference type="PANTHER" id="PTHR36975:SF5">
    <property type="entry name" value="TRANSLOCATED ACTIN-RECRUITING PHOSPHOPROTEIN"/>
    <property type="match status" value="1"/>
</dbReference>
<evidence type="ECO:0000313" key="3">
    <source>
        <dbReference type="Proteomes" id="UP000470772"/>
    </source>
</evidence>
<sequence>MDTKIAGLAIVAVILLIIAAVGFLEYSSVQSNYSSLSSSYSSLSQNQSSLSNALAQASANESYYMKLAQNNYSQYQSLKSMLQAMQQNYSSLESKYNALMQLYASEQGGKSPLAPVFEFLDGIAIESPSDVTPFLAPNFTATIEGTPFPGTYSFSTFNSTWLSSFFSNYETVYFYTTSLPTVTKMGSVYYVTAVTQYFVAPTSDPVYLQVFNASTTFTVQNVNGALEITSLKWNGNQLSPSAVIAGYPSQHQIEANQVAATVLSQINGFGAEFPGNVVAQGFAPNATLQINGQLPLGLKNGTYTGISQIEKFVNAWDSYFIFVVEYSQNLLANGTAVPPFINVNLSPNGTMATFYANVTPFIGFVNKGEPTYPAIYDLHASIKATLMYNSTASMWQITDETWNVTPVSLQSDTIYYNLNVPTFNIIKESTVTVNASQGAVVQAGNIVTVIKPGTFAELPNGSLASVYNFSLVIMSTTAVYSPPGTNLTPTYAFAFEINGHISPAYSLVNASKAMSPAITFVYAPDTWTTWTWFGGHLNGSTYIGGAYKFPDHWIYGQNVMVNIQFFKPVIWIFESAGTPVATPPTPVNMAVSPVFNLTPINAYTYTVNGTVGGVINAGNIMVVIPPGTYVNTTTGQLKEYNFSVVYYSVQGLKEPVSGQVPFIAFAYAINGVVSFKYSATNHFITFISTPSMGAQMWTLGQSGYIFHDPIVLGNGIMINLTFFKPVPWVITLPEMNMSTSTSSSSSGGSGGYGGYY</sequence>
<dbReference type="PANTHER" id="PTHR36975">
    <property type="match status" value="1"/>
</dbReference>
<keyword evidence="1" id="KW-0175">Coiled coil</keyword>
<gene>
    <name evidence="2" type="ORF">GC250_08990</name>
</gene>
<protein>
    <submittedName>
        <fullName evidence="2">Uncharacterized protein</fullName>
    </submittedName>
</protein>
<evidence type="ECO:0000256" key="1">
    <source>
        <dbReference type="SAM" id="Coils"/>
    </source>
</evidence>
<dbReference type="InterPro" id="IPR053108">
    <property type="entry name" value="Chlamydial_TARP"/>
</dbReference>
<evidence type="ECO:0000313" key="2">
    <source>
        <dbReference type="EMBL" id="MUN29569.1"/>
    </source>
</evidence>